<sequence length="203" mass="22534">MHNTNIICLGDSFTRGFGVRKKENWISQSYPENTTLINAGINGDTTSGMLARFSRDVIEHRPDYVLITGGINDFIVGSSLDIPKNNYMAMAHQAAAQRITPIIGIAPGFSAGQIRSDWAAFSDFGKVSEKHLLLRLWLHSFASTFDFPVFDFYAGFESFKAQTGQLFQNDLYLDGIHLTASGHKAIAQNVTHMITKLLDKNTN</sequence>
<dbReference type="InterPro" id="IPR013830">
    <property type="entry name" value="SGNH_hydro"/>
</dbReference>
<accession>A0A923SLR7</accession>
<protein>
    <submittedName>
        <fullName evidence="2">Arylesterase</fullName>
    </submittedName>
</protein>
<dbReference type="Proteomes" id="UP000644115">
    <property type="component" value="Unassembled WGS sequence"/>
</dbReference>
<organism evidence="2 3">
    <name type="scientific">Lentihominibacter faecis</name>
    <dbReference type="NCBI Taxonomy" id="2764712"/>
    <lineage>
        <taxon>Bacteria</taxon>
        <taxon>Bacillati</taxon>
        <taxon>Bacillota</taxon>
        <taxon>Clostridia</taxon>
        <taxon>Peptostreptococcales</taxon>
        <taxon>Anaerovoracaceae</taxon>
        <taxon>Lentihominibacter</taxon>
    </lineage>
</organism>
<evidence type="ECO:0000259" key="1">
    <source>
        <dbReference type="Pfam" id="PF13472"/>
    </source>
</evidence>
<dbReference type="InterPro" id="IPR051532">
    <property type="entry name" value="Ester_Hydrolysis_Enzymes"/>
</dbReference>
<comment type="caution">
    <text evidence="2">The sequence shown here is derived from an EMBL/GenBank/DDBJ whole genome shotgun (WGS) entry which is preliminary data.</text>
</comment>
<dbReference type="Gene3D" id="3.40.50.1110">
    <property type="entry name" value="SGNH hydrolase"/>
    <property type="match status" value="1"/>
</dbReference>
<dbReference type="PANTHER" id="PTHR30383">
    <property type="entry name" value="THIOESTERASE 1/PROTEASE 1/LYSOPHOSPHOLIPASE L1"/>
    <property type="match status" value="1"/>
</dbReference>
<feature type="domain" description="SGNH hydrolase-type esterase" evidence="1">
    <location>
        <begin position="8"/>
        <end position="185"/>
    </location>
</feature>
<dbReference type="EMBL" id="JACRWC010000072">
    <property type="protein sequence ID" value="MBC5999513.1"/>
    <property type="molecule type" value="Genomic_DNA"/>
</dbReference>
<keyword evidence="3" id="KW-1185">Reference proteome</keyword>
<dbReference type="GO" id="GO:0004622">
    <property type="term" value="F:phosphatidylcholine lysophospholipase activity"/>
    <property type="evidence" value="ECO:0007669"/>
    <property type="project" value="TreeGrafter"/>
</dbReference>
<evidence type="ECO:0000313" key="3">
    <source>
        <dbReference type="Proteomes" id="UP000644115"/>
    </source>
</evidence>
<reference evidence="2" key="1">
    <citation type="submission" date="2020-08" db="EMBL/GenBank/DDBJ databases">
        <authorList>
            <person name="Liu C."/>
            <person name="Sun Q."/>
        </authorList>
    </citation>
    <scope>NUCLEOTIDE SEQUENCE</scope>
    <source>
        <strain evidence="2">BX16</strain>
    </source>
</reference>
<dbReference type="AlphaFoldDB" id="A0A923SLR7"/>
<dbReference type="PANTHER" id="PTHR30383:SF5">
    <property type="entry name" value="SGNH HYDROLASE-TYPE ESTERASE DOMAIN-CONTAINING PROTEIN"/>
    <property type="match status" value="1"/>
</dbReference>
<dbReference type="RefSeq" id="WP_249286941.1">
    <property type="nucleotide sequence ID" value="NZ_JACRWC010000072.1"/>
</dbReference>
<evidence type="ECO:0000313" key="2">
    <source>
        <dbReference type="EMBL" id="MBC5999513.1"/>
    </source>
</evidence>
<gene>
    <name evidence="2" type="ORF">H8876_05820</name>
</gene>
<proteinExistence type="predicted"/>
<dbReference type="SUPFAM" id="SSF52266">
    <property type="entry name" value="SGNH hydrolase"/>
    <property type="match status" value="1"/>
</dbReference>
<dbReference type="InterPro" id="IPR036514">
    <property type="entry name" value="SGNH_hydro_sf"/>
</dbReference>
<name>A0A923SLR7_9FIRM</name>
<dbReference type="Pfam" id="PF13472">
    <property type="entry name" value="Lipase_GDSL_2"/>
    <property type="match status" value="1"/>
</dbReference>